<keyword evidence="2" id="KW-0812">Transmembrane</keyword>
<accession>A0A512SYY7</accession>
<organism evidence="3 4">
    <name type="scientific">Knoellia locipacati</name>
    <dbReference type="NCBI Taxonomy" id="882824"/>
    <lineage>
        <taxon>Bacteria</taxon>
        <taxon>Bacillati</taxon>
        <taxon>Actinomycetota</taxon>
        <taxon>Actinomycetes</taxon>
        <taxon>Micrococcales</taxon>
        <taxon>Intrasporangiaceae</taxon>
        <taxon>Knoellia</taxon>
    </lineage>
</organism>
<dbReference type="OrthoDB" id="4843844at2"/>
<dbReference type="EMBL" id="BKBA01000004">
    <property type="protein sequence ID" value="GEQ13161.1"/>
    <property type="molecule type" value="Genomic_DNA"/>
</dbReference>
<gene>
    <name evidence="3" type="ORF">KLO01_12080</name>
</gene>
<evidence type="ECO:0000256" key="1">
    <source>
        <dbReference type="SAM" id="MobiDB-lite"/>
    </source>
</evidence>
<dbReference type="AlphaFoldDB" id="A0A512SYY7"/>
<feature type="transmembrane region" description="Helical" evidence="2">
    <location>
        <begin position="92"/>
        <end position="116"/>
    </location>
</feature>
<keyword evidence="4" id="KW-1185">Reference proteome</keyword>
<evidence type="ECO:0000256" key="2">
    <source>
        <dbReference type="SAM" id="Phobius"/>
    </source>
</evidence>
<keyword evidence="2" id="KW-0472">Membrane</keyword>
<sequence length="275" mass="27370">MSETPQQPGTPDPHEMPQNPGGAPQPGAPEHPAAPQNPAASAPHAAPAPQAWPPASAGAAPPQAVPGAQPAAAGASRRSTWNDAVSTPGGKAAVVVAAASLALVVLLLTGLAAVGLGRHFGGDRDRGVWTSSNDRGMPGPGQMDPGHGQRGPGTPEQVPPGQDRRGTGDLPGMGMGLGMGAGGALHGEAVIPGEGGTATRAVLFQRGQVTAVTTDKLTVRSTDGFSATYTIGADTRDRLARKVSTLATGDEVTVVATKADATTIRILRSGRTGDS</sequence>
<evidence type="ECO:0000313" key="3">
    <source>
        <dbReference type="EMBL" id="GEQ13161.1"/>
    </source>
</evidence>
<protein>
    <recommendedName>
        <fullName evidence="5">DUF5666 domain-containing protein</fullName>
    </recommendedName>
</protein>
<dbReference type="Proteomes" id="UP000321793">
    <property type="component" value="Unassembled WGS sequence"/>
</dbReference>
<feature type="region of interest" description="Disordered" evidence="1">
    <location>
        <begin position="117"/>
        <end position="178"/>
    </location>
</feature>
<proteinExistence type="predicted"/>
<reference evidence="3 4" key="1">
    <citation type="submission" date="2019-07" db="EMBL/GenBank/DDBJ databases">
        <title>Whole genome shotgun sequence of Knoellia locipacati NBRC 109775.</title>
        <authorList>
            <person name="Hosoyama A."/>
            <person name="Uohara A."/>
            <person name="Ohji S."/>
            <person name="Ichikawa N."/>
        </authorList>
    </citation>
    <scope>NUCLEOTIDE SEQUENCE [LARGE SCALE GENOMIC DNA]</scope>
    <source>
        <strain evidence="3 4">NBRC 109775</strain>
    </source>
</reference>
<feature type="region of interest" description="Disordered" evidence="1">
    <location>
        <begin position="1"/>
        <end position="87"/>
    </location>
</feature>
<keyword evidence="2" id="KW-1133">Transmembrane helix</keyword>
<evidence type="ECO:0008006" key="5">
    <source>
        <dbReference type="Google" id="ProtNLM"/>
    </source>
</evidence>
<evidence type="ECO:0000313" key="4">
    <source>
        <dbReference type="Proteomes" id="UP000321793"/>
    </source>
</evidence>
<feature type="compositionally biased region" description="Low complexity" evidence="1">
    <location>
        <begin position="28"/>
        <end position="76"/>
    </location>
</feature>
<feature type="compositionally biased region" description="Gly residues" evidence="1">
    <location>
        <begin position="169"/>
        <end position="178"/>
    </location>
</feature>
<name>A0A512SYY7_9MICO</name>
<comment type="caution">
    <text evidence="3">The sequence shown here is derived from an EMBL/GenBank/DDBJ whole genome shotgun (WGS) entry which is preliminary data.</text>
</comment>
<dbReference type="RefSeq" id="WP_147063210.1">
    <property type="nucleotide sequence ID" value="NZ_BAABDN010000001.1"/>
</dbReference>